<gene>
    <name evidence="2" type="ORF">DL89DRAFT_269291</name>
</gene>
<dbReference type="OrthoDB" id="5594109at2759"/>
<name>A0A1Y1W2X4_9FUNG</name>
<dbReference type="Proteomes" id="UP000193922">
    <property type="component" value="Unassembled WGS sequence"/>
</dbReference>
<accession>A0A1Y1W2X4</accession>
<comment type="caution">
    <text evidence="2">The sequence shown here is derived from an EMBL/GenBank/DDBJ whole genome shotgun (WGS) entry which is preliminary data.</text>
</comment>
<dbReference type="GeneID" id="63804890"/>
<proteinExistence type="predicted"/>
<dbReference type="EMBL" id="MCFD01000012">
    <property type="protein sequence ID" value="ORX67494.1"/>
    <property type="molecule type" value="Genomic_DNA"/>
</dbReference>
<evidence type="ECO:0000313" key="3">
    <source>
        <dbReference type="Proteomes" id="UP000193922"/>
    </source>
</evidence>
<feature type="compositionally biased region" description="Low complexity" evidence="1">
    <location>
        <begin position="11"/>
        <end position="25"/>
    </location>
</feature>
<dbReference type="AlphaFoldDB" id="A0A1Y1W2X4"/>
<dbReference type="STRING" id="61395.A0A1Y1W2X4"/>
<evidence type="ECO:0000256" key="1">
    <source>
        <dbReference type="SAM" id="MobiDB-lite"/>
    </source>
</evidence>
<protein>
    <submittedName>
        <fullName evidence="2">Uncharacterized protein</fullName>
    </submittedName>
</protein>
<dbReference type="RefSeq" id="XP_040741381.1">
    <property type="nucleotide sequence ID" value="XM_040888242.1"/>
</dbReference>
<sequence length="257" mass="26151">MGGGIVGKGLDNGFSSSSGNNSGTNSDDDSDNYAGSATKDNSSKEKQSGLLKKLSAMTDTNTSLDLASFSGRMLTIDALAGTLATMSNSTATPASTRSSVGKSVAVDTASSKVLTTKLALKPAATSSSPRGKVLSAKPCSPSAKLLPAKPGQTVHLPCHGPTPTGKVMSAKLISTDVSAGSSSASKVLSTKTSSKRVSMDIASNELPTTTTHFLATPRRLWSARGLSAKKTDRGLGTEQSADTPAHSPAARKIRGMY</sequence>
<feature type="region of interest" description="Disordered" evidence="1">
    <location>
        <begin position="1"/>
        <end position="51"/>
    </location>
</feature>
<organism evidence="2 3">
    <name type="scientific">Linderina pennispora</name>
    <dbReference type="NCBI Taxonomy" id="61395"/>
    <lineage>
        <taxon>Eukaryota</taxon>
        <taxon>Fungi</taxon>
        <taxon>Fungi incertae sedis</taxon>
        <taxon>Zoopagomycota</taxon>
        <taxon>Kickxellomycotina</taxon>
        <taxon>Kickxellomycetes</taxon>
        <taxon>Kickxellales</taxon>
        <taxon>Kickxellaceae</taxon>
        <taxon>Linderina</taxon>
    </lineage>
</organism>
<evidence type="ECO:0000313" key="2">
    <source>
        <dbReference type="EMBL" id="ORX67494.1"/>
    </source>
</evidence>
<feature type="region of interest" description="Disordered" evidence="1">
    <location>
        <begin position="227"/>
        <end position="257"/>
    </location>
</feature>
<reference evidence="2 3" key="1">
    <citation type="submission" date="2016-07" db="EMBL/GenBank/DDBJ databases">
        <title>Pervasive Adenine N6-methylation of Active Genes in Fungi.</title>
        <authorList>
            <consortium name="DOE Joint Genome Institute"/>
            <person name="Mondo S.J."/>
            <person name="Dannebaum R.O."/>
            <person name="Kuo R.C."/>
            <person name="Labutti K."/>
            <person name="Haridas S."/>
            <person name="Kuo A."/>
            <person name="Salamov A."/>
            <person name="Ahrendt S.R."/>
            <person name="Lipzen A."/>
            <person name="Sullivan W."/>
            <person name="Andreopoulos W.B."/>
            <person name="Clum A."/>
            <person name="Lindquist E."/>
            <person name="Daum C."/>
            <person name="Ramamoorthy G.K."/>
            <person name="Gryganskyi A."/>
            <person name="Culley D."/>
            <person name="Magnuson J.K."/>
            <person name="James T.Y."/>
            <person name="O'Malley M.A."/>
            <person name="Stajich J.E."/>
            <person name="Spatafora J.W."/>
            <person name="Visel A."/>
            <person name="Grigoriev I.V."/>
        </authorList>
    </citation>
    <scope>NUCLEOTIDE SEQUENCE [LARGE SCALE GENOMIC DNA]</scope>
    <source>
        <strain evidence="2 3">ATCC 12442</strain>
    </source>
</reference>
<keyword evidence="3" id="KW-1185">Reference proteome</keyword>